<keyword evidence="1" id="KW-0812">Transmembrane</keyword>
<comment type="caution">
    <text evidence="2">The sequence shown here is derived from an EMBL/GenBank/DDBJ whole genome shotgun (WGS) entry which is preliminary data.</text>
</comment>
<keyword evidence="3" id="KW-1185">Reference proteome</keyword>
<protein>
    <recommendedName>
        <fullName evidence="4">Integral membrane protein</fullName>
    </recommendedName>
</protein>
<sequence length="159" mass="17302">MLQRRFGPKGDDGARRPDAKSTGFGRVIIAIYGIFALSAGVRSAYQIAMQFGVAPLAYLLSLFSAVVYVLAAVALTRRGAAWHRVASAAVVVELAGVLGIGLWTYLAPDLFADETVWSHFGQGYGFIPLVLPVVGLLWLWRTRPNREPAVLHPEDKEHA</sequence>
<feature type="transmembrane region" description="Helical" evidence="1">
    <location>
        <begin position="123"/>
        <end position="140"/>
    </location>
</feature>
<dbReference type="Proteomes" id="UP000270616">
    <property type="component" value="Unassembled WGS sequence"/>
</dbReference>
<feature type="transmembrane region" description="Helical" evidence="1">
    <location>
        <begin position="85"/>
        <end position="103"/>
    </location>
</feature>
<dbReference type="OrthoDB" id="25997at2"/>
<dbReference type="AlphaFoldDB" id="A0A3N3ZVT8"/>
<accession>A0A3N3ZVT8</accession>
<evidence type="ECO:0000313" key="3">
    <source>
        <dbReference type="Proteomes" id="UP000270616"/>
    </source>
</evidence>
<feature type="transmembrane region" description="Helical" evidence="1">
    <location>
        <begin position="51"/>
        <end position="73"/>
    </location>
</feature>
<evidence type="ECO:0000313" key="2">
    <source>
        <dbReference type="EMBL" id="ROZ62533.1"/>
    </source>
</evidence>
<evidence type="ECO:0008006" key="4">
    <source>
        <dbReference type="Google" id="ProtNLM"/>
    </source>
</evidence>
<organism evidence="2 3">
    <name type="scientific">Kocuria soli</name>
    <dbReference type="NCBI Taxonomy" id="2485125"/>
    <lineage>
        <taxon>Bacteria</taxon>
        <taxon>Bacillati</taxon>
        <taxon>Actinomycetota</taxon>
        <taxon>Actinomycetes</taxon>
        <taxon>Micrococcales</taxon>
        <taxon>Micrococcaceae</taxon>
        <taxon>Kocuria</taxon>
    </lineage>
</organism>
<keyword evidence="1" id="KW-1133">Transmembrane helix</keyword>
<evidence type="ECO:0000256" key="1">
    <source>
        <dbReference type="SAM" id="Phobius"/>
    </source>
</evidence>
<proteinExistence type="predicted"/>
<dbReference type="EMBL" id="RKMF01000012">
    <property type="protein sequence ID" value="ROZ62533.1"/>
    <property type="molecule type" value="Genomic_DNA"/>
</dbReference>
<gene>
    <name evidence="2" type="ORF">EDL96_09845</name>
</gene>
<reference evidence="2 3" key="1">
    <citation type="submission" date="2018-10" db="EMBL/GenBank/DDBJ databases">
        <title>Kocuria sp. M5W7-7, whole genome shotgun sequence.</title>
        <authorList>
            <person name="Tuo L."/>
        </authorList>
    </citation>
    <scope>NUCLEOTIDE SEQUENCE [LARGE SCALE GENOMIC DNA]</scope>
    <source>
        <strain evidence="2 3">M5W7-7</strain>
    </source>
</reference>
<keyword evidence="1" id="KW-0472">Membrane</keyword>
<name>A0A3N3ZVT8_9MICC</name>
<feature type="transmembrane region" description="Helical" evidence="1">
    <location>
        <begin position="24"/>
        <end position="45"/>
    </location>
</feature>